<evidence type="ECO:0000256" key="1">
    <source>
        <dbReference type="SAM" id="MobiDB-lite"/>
    </source>
</evidence>
<feature type="region of interest" description="Disordered" evidence="1">
    <location>
        <begin position="1"/>
        <end position="75"/>
    </location>
</feature>
<evidence type="ECO:0000313" key="2">
    <source>
        <dbReference type="EMBL" id="KAF2531876.1"/>
    </source>
</evidence>
<feature type="compositionally biased region" description="Basic and acidic residues" evidence="1">
    <location>
        <begin position="1"/>
        <end position="13"/>
    </location>
</feature>
<gene>
    <name evidence="2" type="ORF">F2Q70_00031799</name>
</gene>
<reference evidence="2" key="1">
    <citation type="submission" date="2019-12" db="EMBL/GenBank/DDBJ databases">
        <title>Genome sequencing and annotation of Brassica cretica.</title>
        <authorList>
            <person name="Studholme D.J."/>
            <person name="Sarris P.F."/>
        </authorList>
    </citation>
    <scope>NUCLEOTIDE SEQUENCE</scope>
    <source>
        <strain evidence="2">PFS-102/07</strain>
        <tissue evidence="2">Leaf</tissue>
    </source>
</reference>
<accession>A0A8S9FHQ1</accession>
<name>A0A8S9FHQ1_BRACR</name>
<protein>
    <submittedName>
        <fullName evidence="2">Uncharacterized protein</fullName>
    </submittedName>
</protein>
<comment type="caution">
    <text evidence="2">The sequence shown here is derived from an EMBL/GenBank/DDBJ whole genome shotgun (WGS) entry which is preliminary data.</text>
</comment>
<dbReference type="EMBL" id="QGKY02002305">
    <property type="protein sequence ID" value="KAF2531876.1"/>
    <property type="molecule type" value="Genomic_DNA"/>
</dbReference>
<dbReference type="AlphaFoldDB" id="A0A8S9FHQ1"/>
<proteinExistence type="predicted"/>
<organism evidence="2">
    <name type="scientific">Brassica cretica</name>
    <name type="common">Mustard</name>
    <dbReference type="NCBI Taxonomy" id="69181"/>
    <lineage>
        <taxon>Eukaryota</taxon>
        <taxon>Viridiplantae</taxon>
        <taxon>Streptophyta</taxon>
        <taxon>Embryophyta</taxon>
        <taxon>Tracheophyta</taxon>
        <taxon>Spermatophyta</taxon>
        <taxon>Magnoliopsida</taxon>
        <taxon>eudicotyledons</taxon>
        <taxon>Gunneridae</taxon>
        <taxon>Pentapetalae</taxon>
        <taxon>rosids</taxon>
        <taxon>malvids</taxon>
        <taxon>Brassicales</taxon>
        <taxon>Brassicaceae</taxon>
        <taxon>Brassiceae</taxon>
        <taxon>Brassica</taxon>
    </lineage>
</organism>
<sequence length="134" mass="14495">MKSDRNYESERLLNVDSAELTESPASHRCRSPAATVELTGGEGGATAEHGGGKAAIQQRRGGGLAAEDGGSNDFRRRRRFPTAARVPHAFAEAKLPEALAASSGLRLRRSRWLWLLLNYDLQNYNANTTTASLA</sequence>